<dbReference type="Proteomes" id="UP000045842">
    <property type="component" value="Unassembled WGS sequence"/>
</dbReference>
<dbReference type="AlphaFoldDB" id="A0A0U0QQR5"/>
<organism evidence="2 3">
    <name type="scientific">Mycobacterium tuberculosis</name>
    <dbReference type="NCBI Taxonomy" id="1773"/>
    <lineage>
        <taxon>Bacteria</taxon>
        <taxon>Bacillati</taxon>
        <taxon>Actinomycetota</taxon>
        <taxon>Actinomycetes</taxon>
        <taxon>Mycobacteriales</taxon>
        <taxon>Mycobacteriaceae</taxon>
        <taxon>Mycobacterium</taxon>
        <taxon>Mycobacterium tuberculosis complex</taxon>
    </lineage>
</organism>
<accession>A0A0U0QQR5</accession>
<protein>
    <submittedName>
        <fullName evidence="2">Uncharacterized protein</fullName>
    </submittedName>
</protein>
<evidence type="ECO:0000256" key="1">
    <source>
        <dbReference type="SAM" id="MobiDB-lite"/>
    </source>
</evidence>
<reference evidence="2 3" key="1">
    <citation type="submission" date="2015-03" db="EMBL/GenBank/DDBJ databases">
        <authorList>
            <consortium name="Pathogen Informatics"/>
        </authorList>
    </citation>
    <scope>NUCLEOTIDE SEQUENCE [LARGE SCALE GENOMIC DNA]</scope>
    <source>
        <strain evidence="2 3">G09801536</strain>
    </source>
</reference>
<evidence type="ECO:0000313" key="2">
    <source>
        <dbReference type="EMBL" id="COW09071.1"/>
    </source>
</evidence>
<name>A0A0U0QQR5_MYCTX</name>
<feature type="region of interest" description="Disordered" evidence="1">
    <location>
        <begin position="469"/>
        <end position="503"/>
    </location>
</feature>
<dbReference type="EMBL" id="CSAD01000510">
    <property type="protein sequence ID" value="COW09071.1"/>
    <property type="molecule type" value="Genomic_DNA"/>
</dbReference>
<evidence type="ECO:0000313" key="3">
    <source>
        <dbReference type="Proteomes" id="UP000045842"/>
    </source>
</evidence>
<gene>
    <name evidence="2" type="ORF">ERS007679_03100</name>
</gene>
<sequence>MRRDVRGEEFAVVANHRRRQPEGRLGALLVADEDVERRLSGVSVVGRVAGHRPEGVGGEELSRFVDMILGQQATLDLEKVLRITEVGTQLVGNLVFGLDGSGKGTHPGPQHRVVSIELKQRYGSVVGVHGCLDGVTHVRHLLALPHNAGRAGHRALERAALCVRIGVQGGVGVDDPDDPPVHHHRIGVVVGGQPRRHALHPFLRVAMDQHLRLRADLPGEQELVLGELGGKHRAVEPVSDRHTPGAGIGVLGRVGVILARRGPRGSAHDRVVRIGLGDHLAVVDPWLLDRDDLAPRTQRRDVTDGVYRVPAVAVGNILGIACRRVHPIGRGGHEAVAMRVDGVFVDPVGLIAGEAFRRELPDADDVVLQLTVDAIAIDVEYLGEAKEILELLLLGEGSGQDMRVQQPHLGNRGDIHGHVARLFGTDARIATVLDPIATDPIRLAGRFDVALDIWAFDIGGVGTHRELLHQQRPQSTDQDRRQHQQCGGHRRNPQVAQKDRGKE</sequence>
<proteinExistence type="predicted"/>